<dbReference type="InterPro" id="IPR001940">
    <property type="entry name" value="Peptidase_S1C"/>
</dbReference>
<feature type="compositionally biased region" description="Acidic residues" evidence="1">
    <location>
        <begin position="82"/>
        <end position="92"/>
    </location>
</feature>
<dbReference type="GO" id="GO:0042597">
    <property type="term" value="C:periplasmic space"/>
    <property type="evidence" value="ECO:0007669"/>
    <property type="project" value="TreeGrafter"/>
</dbReference>
<dbReference type="InterPro" id="IPR043504">
    <property type="entry name" value="Peptidase_S1_PA_chymotrypsin"/>
</dbReference>
<feature type="signal peptide" evidence="2">
    <location>
        <begin position="1"/>
        <end position="29"/>
    </location>
</feature>
<accession>A0A177GED9</accession>
<reference evidence="3 4" key="1">
    <citation type="submission" date="2016-03" db="EMBL/GenBank/DDBJ databases">
        <title>Draft genome sequence of Acetobacter malorum CECT 7742, a strain isolated from strawberry vinegar.</title>
        <authorList>
            <person name="Sainz F."/>
            <person name="Mas A."/>
            <person name="Torija M.J."/>
        </authorList>
    </citation>
    <scope>NUCLEOTIDE SEQUENCE [LARGE SCALE GENOMIC DNA]</scope>
    <source>
        <strain evidence="3 4">CECT 7742</strain>
    </source>
</reference>
<dbReference type="PANTHER" id="PTHR22939:SF130">
    <property type="entry name" value="PERIPLASMIC SERINE ENDOPROTEASE DEGP-LIKE-RELATED"/>
    <property type="match status" value="1"/>
</dbReference>
<dbReference type="GO" id="GO:0006508">
    <property type="term" value="P:proteolysis"/>
    <property type="evidence" value="ECO:0007669"/>
    <property type="project" value="InterPro"/>
</dbReference>
<dbReference type="Pfam" id="PF13365">
    <property type="entry name" value="Trypsin_2"/>
    <property type="match status" value="1"/>
</dbReference>
<dbReference type="AlphaFoldDB" id="A0A177GED9"/>
<dbReference type="Proteomes" id="UP000077349">
    <property type="component" value="Unassembled WGS sequence"/>
</dbReference>
<protein>
    <submittedName>
        <fullName evidence="3">Endopeptidase DegP/Do</fullName>
    </submittedName>
</protein>
<keyword evidence="2" id="KW-0732">Signal</keyword>
<name>A0A177GED9_9PROT</name>
<evidence type="ECO:0000256" key="1">
    <source>
        <dbReference type="SAM" id="MobiDB-lite"/>
    </source>
</evidence>
<dbReference type="PATRIC" id="fig|178901.16.peg.210"/>
<evidence type="ECO:0000256" key="2">
    <source>
        <dbReference type="SAM" id="SignalP"/>
    </source>
</evidence>
<sequence length="232" mass="24736">MRLSSHLLRAGSLSCLLLAGVSGPVAAWAAEGAALPAAPQAAAPPVAGRLNGAPDSFADLAARLLPAVVNVSTTQTVKSGSDEDDEDGDGGDDQLPQMPNFPQGSPFEKFFHDFMNRQSSPDAPPRRMQALGSGFIIDPAGYIVTNNHVIRHADKITVTLQDNTVLTARAVGHDDRTDLALAESGKQEAAACRPFWGQRQAPGRGLGSGYWQPVWLVRHGHGRDYFLTRAQY</sequence>
<evidence type="ECO:0000313" key="4">
    <source>
        <dbReference type="Proteomes" id="UP000077349"/>
    </source>
</evidence>
<dbReference type="SUPFAM" id="SSF50494">
    <property type="entry name" value="Trypsin-like serine proteases"/>
    <property type="match status" value="1"/>
</dbReference>
<dbReference type="Gene3D" id="2.40.10.10">
    <property type="entry name" value="Trypsin-like serine proteases"/>
    <property type="match status" value="1"/>
</dbReference>
<dbReference type="PANTHER" id="PTHR22939">
    <property type="entry name" value="SERINE PROTEASE FAMILY S1C HTRA-RELATED"/>
    <property type="match status" value="1"/>
</dbReference>
<feature type="chain" id="PRO_5008061862" evidence="2">
    <location>
        <begin position="30"/>
        <end position="232"/>
    </location>
</feature>
<dbReference type="InterPro" id="IPR009003">
    <property type="entry name" value="Peptidase_S1_PA"/>
</dbReference>
<proteinExistence type="predicted"/>
<feature type="region of interest" description="Disordered" evidence="1">
    <location>
        <begin position="74"/>
        <end position="102"/>
    </location>
</feature>
<dbReference type="GO" id="GO:0004252">
    <property type="term" value="F:serine-type endopeptidase activity"/>
    <property type="evidence" value="ECO:0007669"/>
    <property type="project" value="InterPro"/>
</dbReference>
<comment type="caution">
    <text evidence="3">The sequence shown here is derived from an EMBL/GenBank/DDBJ whole genome shotgun (WGS) entry which is preliminary data.</text>
</comment>
<dbReference type="GO" id="GO:0030313">
    <property type="term" value="C:cell envelope"/>
    <property type="evidence" value="ECO:0007669"/>
    <property type="project" value="UniProtKB-SubCell"/>
</dbReference>
<gene>
    <name evidence="3" type="ORF">Amal_00203</name>
</gene>
<organism evidence="3 4">
    <name type="scientific">Acetobacter malorum</name>
    <dbReference type="NCBI Taxonomy" id="178901"/>
    <lineage>
        <taxon>Bacteria</taxon>
        <taxon>Pseudomonadati</taxon>
        <taxon>Pseudomonadota</taxon>
        <taxon>Alphaproteobacteria</taxon>
        <taxon>Acetobacterales</taxon>
        <taxon>Acetobacteraceae</taxon>
        <taxon>Acetobacter</taxon>
    </lineage>
</organism>
<evidence type="ECO:0000313" key="3">
    <source>
        <dbReference type="EMBL" id="OAG78603.1"/>
    </source>
</evidence>
<dbReference type="EMBL" id="LVHD01000002">
    <property type="protein sequence ID" value="OAG78603.1"/>
    <property type="molecule type" value="Genomic_DNA"/>
</dbReference>
<dbReference type="PRINTS" id="PR00834">
    <property type="entry name" value="PROTEASES2C"/>
</dbReference>